<dbReference type="InterPro" id="IPR007863">
    <property type="entry name" value="Peptidase_M16_C"/>
</dbReference>
<dbReference type="Pfam" id="PF05193">
    <property type="entry name" value="Peptidase_M16_C"/>
    <property type="match status" value="1"/>
</dbReference>
<evidence type="ECO:0000256" key="3">
    <source>
        <dbReference type="RuleBase" id="RU004447"/>
    </source>
</evidence>
<organism evidence="7 8">
    <name type="scientific">Thiohalobacter thiocyanaticus</name>
    <dbReference type="NCBI Taxonomy" id="585455"/>
    <lineage>
        <taxon>Bacteria</taxon>
        <taxon>Pseudomonadati</taxon>
        <taxon>Pseudomonadota</taxon>
        <taxon>Gammaproteobacteria</taxon>
        <taxon>Thiohalobacterales</taxon>
        <taxon>Thiohalobacteraceae</taxon>
        <taxon>Thiohalobacter</taxon>
    </lineage>
</organism>
<dbReference type="PROSITE" id="PS00143">
    <property type="entry name" value="INSULINASE"/>
    <property type="match status" value="1"/>
</dbReference>
<evidence type="ECO:0000313" key="7">
    <source>
        <dbReference type="EMBL" id="RRQ22151.1"/>
    </source>
</evidence>
<evidence type="ECO:0000256" key="2">
    <source>
        <dbReference type="ARBA" id="ARBA00007261"/>
    </source>
</evidence>
<dbReference type="Proteomes" id="UP000287798">
    <property type="component" value="Unassembled WGS sequence"/>
</dbReference>
<reference evidence="7 8" key="1">
    <citation type="journal article" date="2010" name="Int. J. Syst. Evol. Microbiol.">
        <title>Thiohalobacter thiocyanaticus gen. nov., sp. nov., a moderately halophilic, sulfur-oxidizing gammaproteobacterium from hypersaline lakes, that utilizes thiocyanate.</title>
        <authorList>
            <person name="Sorokin D.Y."/>
            <person name="Kovaleva O.L."/>
            <person name="Tourova T.P."/>
            <person name="Muyzer G."/>
        </authorList>
    </citation>
    <scope>NUCLEOTIDE SEQUENCE [LARGE SCALE GENOMIC DNA]</scope>
    <source>
        <strain evidence="7 8">Hrh1</strain>
    </source>
</reference>
<feature type="signal peptide" evidence="4">
    <location>
        <begin position="1"/>
        <end position="24"/>
    </location>
</feature>
<dbReference type="RefSeq" id="WP_125181491.1">
    <property type="nucleotide sequence ID" value="NZ_QZMU01000001.1"/>
</dbReference>
<comment type="cofactor">
    <cofactor evidence="1">
        <name>Zn(2+)</name>
        <dbReference type="ChEBI" id="CHEBI:29105"/>
    </cofactor>
</comment>
<keyword evidence="4" id="KW-0732">Signal</keyword>
<comment type="similarity">
    <text evidence="2 3">Belongs to the peptidase M16 family.</text>
</comment>
<feature type="domain" description="Peptidase M16 N-terminal" evidence="5">
    <location>
        <begin position="39"/>
        <end position="185"/>
    </location>
</feature>
<proteinExistence type="inferred from homology"/>
<evidence type="ECO:0000259" key="5">
    <source>
        <dbReference type="Pfam" id="PF00675"/>
    </source>
</evidence>
<dbReference type="PANTHER" id="PTHR11851">
    <property type="entry name" value="METALLOPROTEASE"/>
    <property type="match status" value="1"/>
</dbReference>
<evidence type="ECO:0000313" key="8">
    <source>
        <dbReference type="Proteomes" id="UP000287798"/>
    </source>
</evidence>
<dbReference type="PANTHER" id="PTHR11851:SF49">
    <property type="entry name" value="MITOCHONDRIAL-PROCESSING PEPTIDASE SUBUNIT ALPHA"/>
    <property type="match status" value="1"/>
</dbReference>
<sequence>MKIAFLLRQLALAMALLAAAPAWAESGQVHEYSLDNGMRVIVKEDHRAPVVVSQVWYRIGASYERAGITGISHVLEHMMFKGTEKHGPGEFSRIIAENGGRENAFTSRDYTAYFQQLEKSRLPVALELEADRMRNLLLPEEEFLKEVRVVMEERRLRTEDKPEALTFEQFNATAFLNSPYRNPVIGWMTDLESLNIDDLEDWYRRWYAPNNAILVVVGDVDPDAVAGLAAEHFGPLKAEEVAPPKPRTEVEQKGVRRIQVQAPAEVPYLLLGYKVPVLLTAEESWETYALEVLAGILDGGQSARLSRVLVRDRQLVAEAGAGYDLHNRQQTLFLLDATPAEGVDIDTVEQALRGQIRRLRSEPVSAAELERVKAQVVADRVYQDDSIFYQAMKIGMLESVGLDWRVGEEYVERIQAVTAEQLQAVARKYLIEERLTVARLDPQPMDAEARARARAAQRGGGHGH</sequence>
<comment type="caution">
    <text evidence="7">The sequence shown here is derived from an EMBL/GenBank/DDBJ whole genome shotgun (WGS) entry which is preliminary data.</text>
</comment>
<dbReference type="InterPro" id="IPR011765">
    <property type="entry name" value="Pept_M16_N"/>
</dbReference>
<dbReference type="Gene3D" id="3.30.830.10">
    <property type="entry name" value="Metalloenzyme, LuxS/M16 peptidase-like"/>
    <property type="match status" value="2"/>
</dbReference>
<feature type="domain" description="Peptidase M16 C-terminal" evidence="6">
    <location>
        <begin position="193"/>
        <end position="375"/>
    </location>
</feature>
<protein>
    <submittedName>
        <fullName evidence="7">Insulinase family protein</fullName>
    </submittedName>
</protein>
<dbReference type="GO" id="GO:0006508">
    <property type="term" value="P:proteolysis"/>
    <property type="evidence" value="ECO:0007669"/>
    <property type="project" value="InterPro"/>
</dbReference>
<name>A0A426QK76_9GAMM</name>
<evidence type="ECO:0000256" key="4">
    <source>
        <dbReference type="SAM" id="SignalP"/>
    </source>
</evidence>
<accession>A0A426QK76</accession>
<dbReference type="SUPFAM" id="SSF63411">
    <property type="entry name" value="LuxS/MPP-like metallohydrolase"/>
    <property type="match status" value="2"/>
</dbReference>
<dbReference type="GO" id="GO:0046872">
    <property type="term" value="F:metal ion binding"/>
    <property type="evidence" value="ECO:0007669"/>
    <property type="project" value="InterPro"/>
</dbReference>
<dbReference type="InterPro" id="IPR001431">
    <property type="entry name" value="Pept_M16_Zn_BS"/>
</dbReference>
<dbReference type="EMBL" id="QZMU01000001">
    <property type="protein sequence ID" value="RRQ22151.1"/>
    <property type="molecule type" value="Genomic_DNA"/>
</dbReference>
<keyword evidence="8" id="KW-1185">Reference proteome</keyword>
<dbReference type="InterPro" id="IPR050361">
    <property type="entry name" value="MPP/UQCRC_Complex"/>
</dbReference>
<dbReference type="AlphaFoldDB" id="A0A426QK76"/>
<evidence type="ECO:0000256" key="1">
    <source>
        <dbReference type="ARBA" id="ARBA00001947"/>
    </source>
</evidence>
<feature type="chain" id="PRO_5019220532" evidence="4">
    <location>
        <begin position="25"/>
        <end position="464"/>
    </location>
</feature>
<dbReference type="GO" id="GO:0004222">
    <property type="term" value="F:metalloendopeptidase activity"/>
    <property type="evidence" value="ECO:0007669"/>
    <property type="project" value="InterPro"/>
</dbReference>
<dbReference type="Pfam" id="PF00675">
    <property type="entry name" value="Peptidase_M16"/>
    <property type="match status" value="1"/>
</dbReference>
<gene>
    <name evidence="7" type="ORF">D6C00_09435</name>
</gene>
<evidence type="ECO:0000259" key="6">
    <source>
        <dbReference type="Pfam" id="PF05193"/>
    </source>
</evidence>
<dbReference type="OrthoDB" id="9811314at2"/>
<dbReference type="InterPro" id="IPR011249">
    <property type="entry name" value="Metalloenz_LuxS/M16"/>
</dbReference>